<proteinExistence type="predicted"/>
<dbReference type="Proteomes" id="UP000192132">
    <property type="component" value="Unassembled WGS sequence"/>
</dbReference>
<name>A0A1S8CSL7_9GAMM</name>
<dbReference type="STRING" id="1907941.BKE30_14010"/>
<dbReference type="EMBL" id="MLCN01000047">
    <property type="protein sequence ID" value="ONG37675.1"/>
    <property type="molecule type" value="Genomic_DNA"/>
</dbReference>
<sequence>MSKSNVHPKFAELARQIEEQFATGEFVMPFGVNRSAITQKPYRGMNALMLMWVRMLEGYRSTEWLTLKQANQKKWKVAKGAKGTVVAFYSRVETKDSTPELPKHYWLAKYYTVFNKDQLLDENGDKLVCPDVLIDIDSETQIKTLDQIAKASGVKVNIVEGGSNAFYSRANHAVTLPAILDFDSVKGFITTYAHELGHSSGKVLRADWEKGSFGSIPYAKEEVVAELCSVFLSSMLGLDKIPLSSHSAYIAGWLNLAKSVDPEFFGKAVDEASKAAIWMYSLTLPTEDFGENAADTEAVV</sequence>
<feature type="domain" description="Polyvalent protein metallopeptidase" evidence="2">
    <location>
        <begin position="145"/>
        <end position="261"/>
    </location>
</feature>
<dbReference type="InterPro" id="IPR041459">
    <property type="entry name" value="MPTase-PolyVal"/>
</dbReference>
<evidence type="ECO:0000259" key="1">
    <source>
        <dbReference type="Pfam" id="PF08401"/>
    </source>
</evidence>
<keyword evidence="4" id="KW-1185">Reference proteome</keyword>
<organism evidence="3 4">
    <name type="scientific">Alkanindiges hydrocarboniclasticus</name>
    <dbReference type="NCBI Taxonomy" id="1907941"/>
    <lineage>
        <taxon>Bacteria</taxon>
        <taxon>Pseudomonadati</taxon>
        <taxon>Pseudomonadota</taxon>
        <taxon>Gammaproteobacteria</taxon>
        <taxon>Moraxellales</taxon>
        <taxon>Moraxellaceae</taxon>
        <taxon>Alkanindiges</taxon>
    </lineage>
</organism>
<feature type="domain" description="N-terminal" evidence="1">
    <location>
        <begin position="25"/>
        <end position="114"/>
    </location>
</feature>
<dbReference type="OrthoDB" id="9792687at2"/>
<dbReference type="InterPro" id="IPR013610">
    <property type="entry name" value="ArdC_N"/>
</dbReference>
<protein>
    <recommendedName>
        <fullName evidence="5">Antirestriction protein ArdC</fullName>
    </recommendedName>
</protein>
<dbReference type="Pfam" id="PF08401">
    <property type="entry name" value="ArdcN"/>
    <property type="match status" value="1"/>
</dbReference>
<accession>A0A1S8CSL7</accession>
<evidence type="ECO:0008006" key="5">
    <source>
        <dbReference type="Google" id="ProtNLM"/>
    </source>
</evidence>
<dbReference type="RefSeq" id="WP_076879213.1">
    <property type="nucleotide sequence ID" value="NZ_MLCN01000047.1"/>
</dbReference>
<dbReference type="AlphaFoldDB" id="A0A1S8CSL7"/>
<evidence type="ECO:0000259" key="2">
    <source>
        <dbReference type="Pfam" id="PF18818"/>
    </source>
</evidence>
<gene>
    <name evidence="3" type="ORF">BKE30_14010</name>
</gene>
<comment type="caution">
    <text evidence="3">The sequence shown here is derived from an EMBL/GenBank/DDBJ whole genome shotgun (WGS) entry which is preliminary data.</text>
</comment>
<dbReference type="GO" id="GO:0003697">
    <property type="term" value="F:single-stranded DNA binding"/>
    <property type="evidence" value="ECO:0007669"/>
    <property type="project" value="InterPro"/>
</dbReference>
<dbReference type="Pfam" id="PF18818">
    <property type="entry name" value="MPTase-PolyVal"/>
    <property type="match status" value="1"/>
</dbReference>
<evidence type="ECO:0000313" key="4">
    <source>
        <dbReference type="Proteomes" id="UP000192132"/>
    </source>
</evidence>
<evidence type="ECO:0000313" key="3">
    <source>
        <dbReference type="EMBL" id="ONG37675.1"/>
    </source>
</evidence>
<reference evidence="3 4" key="1">
    <citation type="submission" date="2016-10" db="EMBL/GenBank/DDBJ databases">
        <title>Draft Genome sequence of Alkanindiges sp. strain H1.</title>
        <authorList>
            <person name="Subhash Y."/>
            <person name="Lee S."/>
        </authorList>
    </citation>
    <scope>NUCLEOTIDE SEQUENCE [LARGE SCALE GENOMIC DNA]</scope>
    <source>
        <strain evidence="3 4">H1</strain>
    </source>
</reference>